<dbReference type="GO" id="GO:0019243">
    <property type="term" value="P:methylglyoxal catabolic process to D-lactate via S-lactoyl-glutathione"/>
    <property type="evidence" value="ECO:0007669"/>
    <property type="project" value="UniProtKB-UniRule"/>
</dbReference>
<comment type="similarity">
    <text evidence="3 7">Belongs to the metallo-beta-lactamase superfamily. Glyoxalase II family.</text>
</comment>
<evidence type="ECO:0000256" key="1">
    <source>
        <dbReference type="ARBA" id="ARBA00001623"/>
    </source>
</evidence>
<name>G4QEQ3_GLANF</name>
<reference evidence="9 10" key="1">
    <citation type="journal article" date="2011" name="J. Bacteriol.">
        <title>Complete genome sequence of seawater bacterium Glaciecola nitratireducens FR1064T.</title>
        <authorList>
            <person name="Bian F."/>
            <person name="Qin Q.L."/>
            <person name="Xie B.B."/>
            <person name="Shu Y.L."/>
            <person name="Zhang X.Y."/>
            <person name="Yu Y."/>
            <person name="Chen B."/>
            <person name="Chen X.L."/>
            <person name="Zhou B.C."/>
            <person name="Zhang Y.Z."/>
        </authorList>
    </citation>
    <scope>NUCLEOTIDE SEQUENCE [LARGE SCALE GENOMIC DNA]</scope>
    <source>
        <strain evidence="10">JCM 12485 / KCTC 12276 / FR1064</strain>
    </source>
</reference>
<dbReference type="SMART" id="SM00849">
    <property type="entry name" value="Lactamase_B"/>
    <property type="match status" value="1"/>
</dbReference>
<dbReference type="Proteomes" id="UP000009282">
    <property type="component" value="Chromosome"/>
</dbReference>
<dbReference type="OrthoDB" id="9802248at2"/>
<dbReference type="SUPFAM" id="SSF56281">
    <property type="entry name" value="Metallo-hydrolase/oxidoreductase"/>
    <property type="match status" value="1"/>
</dbReference>
<dbReference type="PANTHER" id="PTHR43705:SF1">
    <property type="entry name" value="HYDROXYACYLGLUTATHIONE HYDROLASE GLOB"/>
    <property type="match status" value="1"/>
</dbReference>
<comment type="subunit">
    <text evidence="7">Monomer.</text>
</comment>
<comment type="catalytic activity">
    <reaction evidence="1 7">
        <text>an S-(2-hydroxyacyl)glutathione + H2O = a 2-hydroxy carboxylate + glutathione + H(+)</text>
        <dbReference type="Rhea" id="RHEA:21864"/>
        <dbReference type="ChEBI" id="CHEBI:15377"/>
        <dbReference type="ChEBI" id="CHEBI:15378"/>
        <dbReference type="ChEBI" id="CHEBI:57925"/>
        <dbReference type="ChEBI" id="CHEBI:58896"/>
        <dbReference type="ChEBI" id="CHEBI:71261"/>
        <dbReference type="EC" id="3.1.2.6"/>
    </reaction>
</comment>
<comment type="function">
    <text evidence="7">Thiolesterase that catalyzes the hydrolysis of S-D-lactoyl-glutathione to form glutathione and D-lactic acid.</text>
</comment>
<dbReference type="eggNOG" id="COG0491">
    <property type="taxonomic scope" value="Bacteria"/>
</dbReference>
<keyword evidence="5 7" id="KW-0378">Hydrolase</keyword>
<dbReference type="NCBIfam" id="TIGR03413">
    <property type="entry name" value="GSH_gloB"/>
    <property type="match status" value="1"/>
</dbReference>
<evidence type="ECO:0000313" key="10">
    <source>
        <dbReference type="Proteomes" id="UP000009282"/>
    </source>
</evidence>
<dbReference type="UniPathway" id="UPA00619">
    <property type="reaction ID" value="UER00676"/>
</dbReference>
<dbReference type="GO" id="GO:0046872">
    <property type="term" value="F:metal ion binding"/>
    <property type="evidence" value="ECO:0007669"/>
    <property type="project" value="UniProtKB-KW"/>
</dbReference>
<dbReference type="InterPro" id="IPR036866">
    <property type="entry name" value="RibonucZ/Hydroxyglut_hydro"/>
</dbReference>
<feature type="binding site" evidence="7">
    <location>
        <position position="167"/>
    </location>
    <ligand>
        <name>Zn(2+)</name>
        <dbReference type="ChEBI" id="CHEBI:29105"/>
        <label>2</label>
    </ligand>
</feature>
<feature type="binding site" evidence="7">
    <location>
        <position position="53"/>
    </location>
    <ligand>
        <name>Zn(2+)</name>
        <dbReference type="ChEBI" id="CHEBI:29105"/>
        <label>1</label>
    </ligand>
</feature>
<dbReference type="STRING" id="1085623.GNIT_1473"/>
<dbReference type="AlphaFoldDB" id="G4QEQ3"/>
<feature type="binding site" evidence="7">
    <location>
        <position position="57"/>
    </location>
    <ligand>
        <name>Zn(2+)</name>
        <dbReference type="ChEBI" id="CHEBI:29105"/>
        <label>2</label>
    </ligand>
</feature>
<protein>
    <recommendedName>
        <fullName evidence="7">Hydroxyacylglutathione hydrolase</fullName>
        <ecNumber evidence="7">3.1.2.6</ecNumber>
    </recommendedName>
    <alternativeName>
        <fullName evidence="7">Glyoxalase II</fullName>
        <shortName evidence="7">Glx II</shortName>
    </alternativeName>
</protein>
<dbReference type="GO" id="GO:0004416">
    <property type="term" value="F:hydroxyacylglutathione hydrolase activity"/>
    <property type="evidence" value="ECO:0007669"/>
    <property type="project" value="UniProtKB-UniRule"/>
</dbReference>
<feature type="binding site" evidence="7">
    <location>
        <position position="58"/>
    </location>
    <ligand>
        <name>Zn(2+)</name>
        <dbReference type="ChEBI" id="CHEBI:29105"/>
        <label>2</label>
    </ligand>
</feature>
<dbReference type="EMBL" id="CP003060">
    <property type="protein sequence ID" value="AEP29592.1"/>
    <property type="molecule type" value="Genomic_DNA"/>
</dbReference>
<keyword evidence="6 7" id="KW-0862">Zinc</keyword>
<feature type="binding site" evidence="7">
    <location>
        <position position="55"/>
    </location>
    <ligand>
        <name>Zn(2+)</name>
        <dbReference type="ChEBI" id="CHEBI:29105"/>
        <label>1</label>
    </ligand>
</feature>
<dbReference type="InterPro" id="IPR017782">
    <property type="entry name" value="Hydroxyacylglutathione_Hdrlase"/>
</dbReference>
<comment type="cofactor">
    <cofactor evidence="7">
        <name>Zn(2+)</name>
        <dbReference type="ChEBI" id="CHEBI:29105"/>
    </cofactor>
    <text evidence="7">Binds 2 Zn(2+) ions per subunit.</text>
</comment>
<evidence type="ECO:0000259" key="8">
    <source>
        <dbReference type="SMART" id="SM00849"/>
    </source>
</evidence>
<dbReference type="CDD" id="cd07723">
    <property type="entry name" value="hydroxyacylglutathione_hydrolase_MBL-fold"/>
    <property type="match status" value="1"/>
</dbReference>
<comment type="pathway">
    <text evidence="2 7">Secondary metabolite metabolism; methylglyoxal degradation; (R)-lactate from methylglyoxal: step 2/2.</text>
</comment>
<dbReference type="HAMAP" id="MF_01374">
    <property type="entry name" value="Glyoxalase_2"/>
    <property type="match status" value="1"/>
</dbReference>
<dbReference type="Pfam" id="PF16123">
    <property type="entry name" value="HAGH_C"/>
    <property type="match status" value="1"/>
</dbReference>
<dbReference type="Pfam" id="PF00753">
    <property type="entry name" value="Lactamase_B"/>
    <property type="match status" value="1"/>
</dbReference>
<dbReference type="PIRSF" id="PIRSF005457">
    <property type="entry name" value="Glx"/>
    <property type="match status" value="1"/>
</dbReference>
<evidence type="ECO:0000313" key="9">
    <source>
        <dbReference type="EMBL" id="AEP29592.1"/>
    </source>
</evidence>
<evidence type="ECO:0000256" key="2">
    <source>
        <dbReference type="ARBA" id="ARBA00004963"/>
    </source>
</evidence>
<dbReference type="InterPro" id="IPR050110">
    <property type="entry name" value="Glyoxalase_II_hydrolase"/>
</dbReference>
<proteinExistence type="inferred from homology"/>
<dbReference type="Gene3D" id="3.60.15.10">
    <property type="entry name" value="Ribonuclease Z/Hydroxyacylglutathione hydrolase-like"/>
    <property type="match status" value="1"/>
</dbReference>
<dbReference type="RefSeq" id="WP_014108466.1">
    <property type="nucleotide sequence ID" value="NC_016041.1"/>
</dbReference>
<keyword evidence="4 7" id="KW-0479">Metal-binding</keyword>
<evidence type="ECO:0000256" key="7">
    <source>
        <dbReference type="HAMAP-Rule" id="MF_01374"/>
    </source>
</evidence>
<dbReference type="HOGENOM" id="CLU_030571_4_1_6"/>
<feature type="binding site" evidence="7">
    <location>
        <position position="129"/>
    </location>
    <ligand>
        <name>Zn(2+)</name>
        <dbReference type="ChEBI" id="CHEBI:29105"/>
        <label>1</label>
    </ligand>
</feature>
<accession>G4QEQ3</accession>
<keyword evidence="10" id="KW-1185">Reference proteome</keyword>
<sequence>MNNIFAIPAFSDNYIWCVHDGKHALVVDPGDAAPVIRTLKEQKLSLTYILITHHHYDHTGGVEALIAAYPDAVVYGPKNPKITGIDHRLAEGESLFLQDPEIELKILETPGHTMDHIVFYNDDLLFCGDTLFSAGCGRMFEGTPDVFYRSLQKLSQLPDKTKVYCTHEYTLANLAFASHVDPENSSLQEYQTWATAQRNNDQITLPSSIAKQKKINPFLRCDSKTIKQNIESIMNLSTNTEVEVFAALRRCKDDF</sequence>
<gene>
    <name evidence="7" type="primary">gloB</name>
    <name evidence="9" type="ordered locus">GNIT_1473</name>
</gene>
<evidence type="ECO:0000256" key="6">
    <source>
        <dbReference type="ARBA" id="ARBA00022833"/>
    </source>
</evidence>
<dbReference type="PANTHER" id="PTHR43705">
    <property type="entry name" value="HYDROXYACYLGLUTATHIONE HYDROLASE"/>
    <property type="match status" value="1"/>
</dbReference>
<feature type="binding site" evidence="7">
    <location>
        <position position="112"/>
    </location>
    <ligand>
        <name>Zn(2+)</name>
        <dbReference type="ChEBI" id="CHEBI:29105"/>
        <label>1</label>
    </ligand>
</feature>
<dbReference type="KEGG" id="gni:GNIT_1473"/>
<organism evidence="9 10">
    <name type="scientific">Glaciecola nitratireducens (strain JCM 12485 / KCTC 12276 / FR1064)</name>
    <dbReference type="NCBI Taxonomy" id="1085623"/>
    <lineage>
        <taxon>Bacteria</taxon>
        <taxon>Pseudomonadati</taxon>
        <taxon>Pseudomonadota</taxon>
        <taxon>Gammaproteobacteria</taxon>
        <taxon>Alteromonadales</taxon>
        <taxon>Alteromonadaceae</taxon>
        <taxon>Brumicola</taxon>
    </lineage>
</organism>
<evidence type="ECO:0000256" key="3">
    <source>
        <dbReference type="ARBA" id="ARBA00006759"/>
    </source>
</evidence>
<evidence type="ECO:0000256" key="4">
    <source>
        <dbReference type="ARBA" id="ARBA00022723"/>
    </source>
</evidence>
<dbReference type="InterPro" id="IPR001279">
    <property type="entry name" value="Metallo-B-lactamas"/>
</dbReference>
<dbReference type="InterPro" id="IPR032282">
    <property type="entry name" value="HAGH_C"/>
</dbReference>
<feature type="domain" description="Metallo-beta-lactamase" evidence="8">
    <location>
        <begin position="12"/>
        <end position="167"/>
    </location>
</feature>
<evidence type="ECO:0000256" key="5">
    <source>
        <dbReference type="ARBA" id="ARBA00022801"/>
    </source>
</evidence>
<dbReference type="InterPro" id="IPR035680">
    <property type="entry name" value="Clx_II_MBL"/>
</dbReference>
<feature type="binding site" evidence="7">
    <location>
        <position position="129"/>
    </location>
    <ligand>
        <name>Zn(2+)</name>
        <dbReference type="ChEBI" id="CHEBI:29105"/>
        <label>2</label>
    </ligand>
</feature>
<dbReference type="EC" id="3.1.2.6" evidence="7"/>